<keyword evidence="1" id="KW-0696">RNA-directed RNA polymerase</keyword>
<dbReference type="PANTHER" id="PTHR23079:SF55">
    <property type="entry name" value="RNA-DIRECTED RNA POLYMERASE"/>
    <property type="match status" value="1"/>
</dbReference>
<evidence type="ECO:0000313" key="4">
    <source>
        <dbReference type="EMBL" id="CAF4250567.1"/>
    </source>
</evidence>
<reference evidence="4" key="1">
    <citation type="submission" date="2021-02" db="EMBL/GenBank/DDBJ databases">
        <authorList>
            <person name="Nowell W R."/>
        </authorList>
    </citation>
    <scope>NUCLEOTIDE SEQUENCE</scope>
</reference>
<comment type="catalytic activity">
    <reaction evidence="1">
        <text>RNA(n) + a ribonucleoside 5'-triphosphate = RNA(n+1) + diphosphate</text>
        <dbReference type="Rhea" id="RHEA:21248"/>
        <dbReference type="Rhea" id="RHEA-COMP:14527"/>
        <dbReference type="Rhea" id="RHEA-COMP:17342"/>
        <dbReference type="ChEBI" id="CHEBI:33019"/>
        <dbReference type="ChEBI" id="CHEBI:61557"/>
        <dbReference type="ChEBI" id="CHEBI:140395"/>
        <dbReference type="EC" id="2.7.7.48"/>
    </reaction>
</comment>
<evidence type="ECO:0000313" key="3">
    <source>
        <dbReference type="EMBL" id="CAF1456600.1"/>
    </source>
</evidence>
<name>A0A8S2SZ02_9BILA</name>
<keyword evidence="1" id="KW-0548">Nucleotidyltransferase</keyword>
<dbReference type="InterPro" id="IPR007855">
    <property type="entry name" value="RDRP"/>
</dbReference>
<feature type="non-terminal residue" evidence="4">
    <location>
        <position position="569"/>
    </location>
</feature>
<dbReference type="Proteomes" id="UP000677228">
    <property type="component" value="Unassembled WGS sequence"/>
</dbReference>
<dbReference type="Pfam" id="PF05183">
    <property type="entry name" value="RdRP"/>
    <property type="match status" value="1"/>
</dbReference>
<dbReference type="Proteomes" id="UP000682733">
    <property type="component" value="Unassembled WGS sequence"/>
</dbReference>
<dbReference type="EMBL" id="CAJNOK010030146">
    <property type="protein sequence ID" value="CAF1456600.1"/>
    <property type="molecule type" value="Genomic_DNA"/>
</dbReference>
<evidence type="ECO:0000259" key="2">
    <source>
        <dbReference type="Pfam" id="PF05183"/>
    </source>
</evidence>
<dbReference type="EMBL" id="CAJOBA010052001">
    <property type="protein sequence ID" value="CAF4250567.1"/>
    <property type="molecule type" value="Genomic_DNA"/>
</dbReference>
<dbReference type="GO" id="GO:0003968">
    <property type="term" value="F:RNA-directed RNA polymerase activity"/>
    <property type="evidence" value="ECO:0007669"/>
    <property type="project" value="UniProtKB-KW"/>
</dbReference>
<dbReference type="GO" id="GO:0030422">
    <property type="term" value="P:siRNA processing"/>
    <property type="evidence" value="ECO:0007669"/>
    <property type="project" value="TreeGrafter"/>
</dbReference>
<keyword evidence="1" id="KW-0808">Transferase</keyword>
<dbReference type="GO" id="GO:0031380">
    <property type="term" value="C:nuclear RNA-directed RNA polymerase complex"/>
    <property type="evidence" value="ECO:0007669"/>
    <property type="project" value="TreeGrafter"/>
</dbReference>
<organism evidence="4 5">
    <name type="scientific">Didymodactylos carnosus</name>
    <dbReference type="NCBI Taxonomy" id="1234261"/>
    <lineage>
        <taxon>Eukaryota</taxon>
        <taxon>Metazoa</taxon>
        <taxon>Spiralia</taxon>
        <taxon>Gnathifera</taxon>
        <taxon>Rotifera</taxon>
        <taxon>Eurotatoria</taxon>
        <taxon>Bdelloidea</taxon>
        <taxon>Philodinida</taxon>
        <taxon>Philodinidae</taxon>
        <taxon>Didymodactylos</taxon>
    </lineage>
</organism>
<gene>
    <name evidence="3" type="ORF">OVA965_LOCUS35063</name>
    <name evidence="4" type="ORF">TMI583_LOCUS36021</name>
</gene>
<protein>
    <recommendedName>
        <fullName evidence="1">RNA-dependent RNA polymerase</fullName>
        <ecNumber evidence="1">2.7.7.48</ecNumber>
    </recommendedName>
</protein>
<feature type="domain" description="RDRP core" evidence="2">
    <location>
        <begin position="1"/>
        <end position="330"/>
    </location>
</feature>
<comment type="similarity">
    <text evidence="1">Belongs to the RdRP family.</text>
</comment>
<accession>A0A8S2SZ02</accession>
<dbReference type="EC" id="2.7.7.48" evidence="1"/>
<dbReference type="PANTHER" id="PTHR23079">
    <property type="entry name" value="RNA-DEPENDENT RNA POLYMERASE"/>
    <property type="match status" value="1"/>
</dbReference>
<sequence>MVVTNDDETDDRIFIRPSMEKFKSTTNPYLYICDDGYSKPKLGFIAKQFIQLLSGLGIRDEIFLKKQEEYFNEIRSMCSNRDVAIKYCLYFDRLDLVSELMDTTKNISESMMNELKLMQKRSSSIESINKLKIPITKSRLAFGVADTTGELRAGEIFFQPTLNGRPFILDGARVMVAKSPSYHLGDIRVLSLRVIKNLSYLYDLIVFPTQGNRPHSNEIAGSDLDGDHYLICWDEELIPENLNNPMNYSSNSEAKKTPNITQTDIIKHFAKVAHDSTVGTISNYFNKWADLNGITCTQCRQLAELFSTAIDAPKTGEIVRIPPHLRLPQLDTTDSSITDNSQSDNNKKEFVWIKMRKNGESFIKSSIIQSDLDMLLSKQTLLNIFLERRCPQYYNFYNTQSLDEYNLICLAIKWCNEQKDGNGENLKDFYSLFDFSQLTMKQKRDIELSCAIEHSNIIYDSLQKSKILSNELIKQYHLNQTTSTWRLYYVSSSLFNVESSSSSNLSLAPIIYALKDNKKLQRTLINIRIDLNVTLVFDIDSGALSNDPDVITDRHDKAMSTTYQINPGK</sequence>
<comment type="caution">
    <text evidence="4">The sequence shown here is derived from an EMBL/GenBank/DDBJ whole genome shotgun (WGS) entry which is preliminary data.</text>
</comment>
<dbReference type="GO" id="GO:0003723">
    <property type="term" value="F:RNA binding"/>
    <property type="evidence" value="ECO:0007669"/>
    <property type="project" value="UniProtKB-KW"/>
</dbReference>
<evidence type="ECO:0000313" key="5">
    <source>
        <dbReference type="Proteomes" id="UP000682733"/>
    </source>
</evidence>
<evidence type="ECO:0000256" key="1">
    <source>
        <dbReference type="RuleBase" id="RU363098"/>
    </source>
</evidence>
<dbReference type="AlphaFoldDB" id="A0A8S2SZ02"/>
<keyword evidence="1" id="KW-0694">RNA-binding</keyword>
<dbReference type="InterPro" id="IPR057596">
    <property type="entry name" value="RDRP_core"/>
</dbReference>
<proteinExistence type="inferred from homology"/>